<sequence length="481" mass="53945">MGASINGRFVWPLLPCRRACRVKKMVEMETGFNGGGTHLLVLPYPSQGHINPMLQFAKRLFSKGVDVSLVTTVFLTKSMVAQTGPVTLELISDGDDDGKGRVGNIEAYLDRFKKIGSQSLRDLIEKLGNSGRPVDCLVYDSFLPWALDVARECGIPGGSFFTQSCAVETIYYHFYAGRLTVPVPFQTVSLAGLPELQVSELPSFLSKPDYLPAIREFVIEQFLNIEKADWVFCNTVQQLESEELNWLKTTMPVKPVGPTIPSWYVDQRVEDDQDYGVSLWKKDRATCKEWLDTKDDGSVVYVSFGSVASLGAAKMEEIASALQESDKYFLWVVRESEENNLPENFAEETREKGLVVRWCPQLEVLSHKAVGCFVTHCGWNSTLEGLSLGVPMLACPQWTDQPTNAKYIEEVWQVGVRPKVDDTGIVSREELKNSIKEIMEGERGWVMKKNALKWRKLIRESLEEGGSSDKNVEEFVAALRG</sequence>
<name>A0AAV7EDH9_ARIFI</name>
<dbReference type="GO" id="GO:0080044">
    <property type="term" value="F:quercetin 7-O-glucosyltransferase activity"/>
    <property type="evidence" value="ECO:0007669"/>
    <property type="project" value="TreeGrafter"/>
</dbReference>
<dbReference type="FunFam" id="3.40.50.2000:FF:000057">
    <property type="entry name" value="Glycosyltransferase"/>
    <property type="match status" value="1"/>
</dbReference>
<dbReference type="InterPro" id="IPR002213">
    <property type="entry name" value="UDP_glucos_trans"/>
</dbReference>
<keyword evidence="7" id="KW-1185">Reference proteome</keyword>
<accession>A0AAV7EDH9</accession>
<keyword evidence="2 4" id="KW-0328">Glycosyltransferase</keyword>
<dbReference type="EC" id="2.4.1.-" evidence="5"/>
<evidence type="ECO:0000313" key="6">
    <source>
        <dbReference type="EMBL" id="KAG9446699.1"/>
    </source>
</evidence>
<dbReference type="FunFam" id="3.40.50.2000:FF:000019">
    <property type="entry name" value="Glycosyltransferase"/>
    <property type="match status" value="1"/>
</dbReference>
<evidence type="ECO:0000256" key="2">
    <source>
        <dbReference type="ARBA" id="ARBA00022676"/>
    </source>
</evidence>
<dbReference type="PROSITE" id="PS00375">
    <property type="entry name" value="UDPGT"/>
    <property type="match status" value="1"/>
</dbReference>
<dbReference type="SUPFAM" id="SSF53756">
    <property type="entry name" value="UDP-Glycosyltransferase/glycogen phosphorylase"/>
    <property type="match status" value="1"/>
</dbReference>
<dbReference type="Gene3D" id="3.40.50.2000">
    <property type="entry name" value="Glycogen Phosphorylase B"/>
    <property type="match status" value="2"/>
</dbReference>
<evidence type="ECO:0000256" key="4">
    <source>
        <dbReference type="RuleBase" id="RU003718"/>
    </source>
</evidence>
<dbReference type="AlphaFoldDB" id="A0AAV7EDH9"/>
<dbReference type="PANTHER" id="PTHR11926:SF1553">
    <property type="entry name" value="GLYCOSYLTRANSFERASE"/>
    <property type="match status" value="1"/>
</dbReference>
<organism evidence="6 7">
    <name type="scientific">Aristolochia fimbriata</name>
    <name type="common">White veined hardy Dutchman's pipe vine</name>
    <dbReference type="NCBI Taxonomy" id="158543"/>
    <lineage>
        <taxon>Eukaryota</taxon>
        <taxon>Viridiplantae</taxon>
        <taxon>Streptophyta</taxon>
        <taxon>Embryophyta</taxon>
        <taxon>Tracheophyta</taxon>
        <taxon>Spermatophyta</taxon>
        <taxon>Magnoliopsida</taxon>
        <taxon>Magnoliidae</taxon>
        <taxon>Piperales</taxon>
        <taxon>Aristolochiaceae</taxon>
        <taxon>Aristolochia</taxon>
    </lineage>
</organism>
<evidence type="ECO:0000313" key="7">
    <source>
        <dbReference type="Proteomes" id="UP000825729"/>
    </source>
</evidence>
<dbReference type="Proteomes" id="UP000825729">
    <property type="component" value="Unassembled WGS sequence"/>
</dbReference>
<dbReference type="InterPro" id="IPR035595">
    <property type="entry name" value="UDP_glycos_trans_CS"/>
</dbReference>
<dbReference type="Pfam" id="PF00201">
    <property type="entry name" value="UDPGT"/>
    <property type="match status" value="1"/>
</dbReference>
<evidence type="ECO:0000256" key="1">
    <source>
        <dbReference type="ARBA" id="ARBA00009995"/>
    </source>
</evidence>
<protein>
    <recommendedName>
        <fullName evidence="5">Glycosyltransferase</fullName>
        <ecNumber evidence="5">2.4.1.-</ecNumber>
    </recommendedName>
</protein>
<proteinExistence type="inferred from homology"/>
<dbReference type="GO" id="GO:0080043">
    <property type="term" value="F:quercetin 3-O-glucosyltransferase activity"/>
    <property type="evidence" value="ECO:0007669"/>
    <property type="project" value="TreeGrafter"/>
</dbReference>
<evidence type="ECO:0000256" key="5">
    <source>
        <dbReference type="RuleBase" id="RU362057"/>
    </source>
</evidence>
<dbReference type="EMBL" id="JAINDJ010000005">
    <property type="protein sequence ID" value="KAG9446699.1"/>
    <property type="molecule type" value="Genomic_DNA"/>
</dbReference>
<reference evidence="6 7" key="1">
    <citation type="submission" date="2021-07" db="EMBL/GenBank/DDBJ databases">
        <title>The Aristolochia fimbriata genome: insights into angiosperm evolution, floral development and chemical biosynthesis.</title>
        <authorList>
            <person name="Jiao Y."/>
        </authorList>
    </citation>
    <scope>NUCLEOTIDE SEQUENCE [LARGE SCALE GENOMIC DNA]</scope>
    <source>
        <strain evidence="6">IBCAS-2021</strain>
        <tissue evidence="6">Leaf</tissue>
    </source>
</reference>
<comment type="similarity">
    <text evidence="1 4">Belongs to the UDP-glycosyltransferase family.</text>
</comment>
<dbReference type="PANTHER" id="PTHR11926">
    <property type="entry name" value="GLUCOSYL/GLUCURONOSYL TRANSFERASES"/>
    <property type="match status" value="1"/>
</dbReference>
<evidence type="ECO:0000256" key="3">
    <source>
        <dbReference type="ARBA" id="ARBA00022679"/>
    </source>
</evidence>
<comment type="caution">
    <text evidence="6">The sequence shown here is derived from an EMBL/GenBank/DDBJ whole genome shotgun (WGS) entry which is preliminary data.</text>
</comment>
<keyword evidence="3 4" id="KW-0808">Transferase</keyword>
<dbReference type="CDD" id="cd03784">
    <property type="entry name" value="GT1_Gtf-like"/>
    <property type="match status" value="1"/>
</dbReference>
<gene>
    <name evidence="6" type="ORF">H6P81_012827</name>
</gene>